<dbReference type="Gene3D" id="1.10.10.60">
    <property type="entry name" value="Homeodomain-like"/>
    <property type="match status" value="1"/>
</dbReference>
<protein>
    <submittedName>
        <fullName evidence="4">Transcriptional regulator, TetR family</fullName>
    </submittedName>
</protein>
<dbReference type="PROSITE" id="PS01081">
    <property type="entry name" value="HTH_TETR_1"/>
    <property type="match status" value="1"/>
</dbReference>
<dbReference type="Pfam" id="PF00440">
    <property type="entry name" value="TetR_N"/>
    <property type="match status" value="1"/>
</dbReference>
<dbReference type="PROSITE" id="PS50977">
    <property type="entry name" value="HTH_TETR_2"/>
    <property type="match status" value="1"/>
</dbReference>
<proteinExistence type="predicted"/>
<feature type="domain" description="HTH tetR-type" evidence="3">
    <location>
        <begin position="8"/>
        <end position="68"/>
    </location>
</feature>
<gene>
    <name evidence="4" type="ORF">SAMN05661091_5478</name>
</gene>
<dbReference type="SUPFAM" id="SSF48498">
    <property type="entry name" value="Tetracyclin repressor-like, C-terminal domain"/>
    <property type="match status" value="1"/>
</dbReference>
<organism evidence="4 5">
    <name type="scientific">Paenibacillus uliginis N3/975</name>
    <dbReference type="NCBI Taxonomy" id="1313296"/>
    <lineage>
        <taxon>Bacteria</taxon>
        <taxon>Bacillati</taxon>
        <taxon>Bacillota</taxon>
        <taxon>Bacilli</taxon>
        <taxon>Bacillales</taxon>
        <taxon>Paenibacillaceae</taxon>
        <taxon>Paenibacillus</taxon>
    </lineage>
</organism>
<dbReference type="GO" id="GO:0003677">
    <property type="term" value="F:DNA binding"/>
    <property type="evidence" value="ECO:0007669"/>
    <property type="project" value="UniProtKB-UniRule"/>
</dbReference>
<dbReference type="Gene3D" id="1.10.357.10">
    <property type="entry name" value="Tetracycline Repressor, domain 2"/>
    <property type="match status" value="1"/>
</dbReference>
<dbReference type="Proteomes" id="UP000192940">
    <property type="component" value="Chromosome I"/>
</dbReference>
<feature type="DNA-binding region" description="H-T-H motif" evidence="2">
    <location>
        <begin position="31"/>
        <end position="50"/>
    </location>
</feature>
<dbReference type="PANTHER" id="PTHR30328:SF54">
    <property type="entry name" value="HTH-TYPE TRANSCRIPTIONAL REPRESSOR SCO4008"/>
    <property type="match status" value="1"/>
</dbReference>
<evidence type="ECO:0000313" key="5">
    <source>
        <dbReference type="Proteomes" id="UP000192940"/>
    </source>
</evidence>
<sequence length="200" mass="22686">MEQEQPELDVKTRILMSAKKLFAKQGFEGTSVRQICDDASVNIALVSYHFGGKDKMFTAIFEQLFPGYDMDQYKERMDEPVSGLAFAIHEIVKYTLIDTELSDIVQQELTMRTPRKEVVLSFLRPVWSAVKQLLDRGKSQGKFHFESSGEALLMVMGVCLSHKLMINNEPLLGFKDADPELISQQAIQFIFKGLGVEDTK</sequence>
<dbReference type="InterPro" id="IPR036271">
    <property type="entry name" value="Tet_transcr_reg_TetR-rel_C_sf"/>
</dbReference>
<dbReference type="SUPFAM" id="SSF46689">
    <property type="entry name" value="Homeodomain-like"/>
    <property type="match status" value="1"/>
</dbReference>
<evidence type="ECO:0000256" key="1">
    <source>
        <dbReference type="ARBA" id="ARBA00023125"/>
    </source>
</evidence>
<keyword evidence="5" id="KW-1185">Reference proteome</keyword>
<dbReference type="InterPro" id="IPR023772">
    <property type="entry name" value="DNA-bd_HTH_TetR-type_CS"/>
</dbReference>
<dbReference type="STRING" id="1313296.SAMN05661091_5478"/>
<reference evidence="4 5" key="1">
    <citation type="submission" date="2017-04" db="EMBL/GenBank/DDBJ databases">
        <authorList>
            <person name="Afonso C.L."/>
            <person name="Miller P.J."/>
            <person name="Scott M.A."/>
            <person name="Spackman E."/>
            <person name="Goraichik I."/>
            <person name="Dimitrov K.M."/>
            <person name="Suarez D.L."/>
            <person name="Swayne D.E."/>
        </authorList>
    </citation>
    <scope>NUCLEOTIDE SEQUENCE [LARGE SCALE GENOMIC DNA]</scope>
    <source>
        <strain evidence="4 5">N3/975</strain>
    </source>
</reference>
<dbReference type="AlphaFoldDB" id="A0A1X7HRN7"/>
<dbReference type="InterPro" id="IPR050109">
    <property type="entry name" value="HTH-type_TetR-like_transc_reg"/>
</dbReference>
<keyword evidence="1 2" id="KW-0238">DNA-binding</keyword>
<evidence type="ECO:0000259" key="3">
    <source>
        <dbReference type="PROSITE" id="PS50977"/>
    </source>
</evidence>
<dbReference type="EMBL" id="LT840184">
    <property type="protein sequence ID" value="SMF91498.1"/>
    <property type="molecule type" value="Genomic_DNA"/>
</dbReference>
<evidence type="ECO:0000313" key="4">
    <source>
        <dbReference type="EMBL" id="SMF91498.1"/>
    </source>
</evidence>
<dbReference type="InterPro" id="IPR001647">
    <property type="entry name" value="HTH_TetR"/>
</dbReference>
<dbReference type="PANTHER" id="PTHR30328">
    <property type="entry name" value="TRANSCRIPTIONAL REPRESSOR"/>
    <property type="match status" value="1"/>
</dbReference>
<dbReference type="InterPro" id="IPR009057">
    <property type="entry name" value="Homeodomain-like_sf"/>
</dbReference>
<dbReference type="RefSeq" id="WP_208916081.1">
    <property type="nucleotide sequence ID" value="NZ_LT840184.1"/>
</dbReference>
<dbReference type="GO" id="GO:0006355">
    <property type="term" value="P:regulation of DNA-templated transcription"/>
    <property type="evidence" value="ECO:0007669"/>
    <property type="project" value="UniProtKB-ARBA"/>
</dbReference>
<name>A0A1X7HRN7_9BACL</name>
<accession>A0A1X7HRN7</accession>
<evidence type="ECO:0000256" key="2">
    <source>
        <dbReference type="PROSITE-ProRule" id="PRU00335"/>
    </source>
</evidence>